<name>A0A415GQV8_9BACT</name>
<keyword evidence="5 8" id="KW-0812">Transmembrane</keyword>
<dbReference type="NCBIfam" id="TIGR00751">
    <property type="entry name" value="menA"/>
    <property type="match status" value="1"/>
</dbReference>
<accession>A0A415GQV8</accession>
<feature type="transmembrane region" description="Helical" evidence="8">
    <location>
        <begin position="47"/>
        <end position="71"/>
    </location>
</feature>
<evidence type="ECO:0000256" key="2">
    <source>
        <dbReference type="ARBA" id="ARBA00022428"/>
    </source>
</evidence>
<evidence type="ECO:0000256" key="8">
    <source>
        <dbReference type="HAMAP-Rule" id="MF_01937"/>
    </source>
</evidence>
<dbReference type="GO" id="GO:0005886">
    <property type="term" value="C:plasma membrane"/>
    <property type="evidence" value="ECO:0007669"/>
    <property type="project" value="UniProtKB-SubCell"/>
</dbReference>
<dbReference type="EMBL" id="QRNO01000005">
    <property type="protein sequence ID" value="RHK52535.1"/>
    <property type="molecule type" value="Genomic_DNA"/>
</dbReference>
<feature type="transmembrane region" description="Helical" evidence="8">
    <location>
        <begin position="125"/>
        <end position="146"/>
    </location>
</feature>
<feature type="transmembrane region" description="Helical" evidence="8">
    <location>
        <begin position="181"/>
        <end position="202"/>
    </location>
</feature>
<evidence type="ECO:0000256" key="7">
    <source>
        <dbReference type="ARBA" id="ARBA00023136"/>
    </source>
</evidence>
<evidence type="ECO:0000256" key="4">
    <source>
        <dbReference type="ARBA" id="ARBA00022679"/>
    </source>
</evidence>
<evidence type="ECO:0000256" key="9">
    <source>
        <dbReference type="NCBIfam" id="TIGR00751"/>
    </source>
</evidence>
<dbReference type="Gene3D" id="1.10.357.140">
    <property type="entry name" value="UbiA prenyltransferase"/>
    <property type="match status" value="1"/>
</dbReference>
<comment type="function">
    <text evidence="8">Conversion of 1,4-dihydroxy-2-naphthoate (DHNA) to demethylmenaquinone (DMK).</text>
</comment>
<sequence length="306" mass="33778">MNESNVTTNSFKAWFLAARPKTLTGAAVPVMIGIAAAIAQYGDTVRVGAAVLCMLFALVMQIDANFINDYFDFMKGTDDEKRLGPKRACAQGWITAAAMRLGLLYTTLLACAIGLPLIYYGGWEMILIGVACVVFCFLYTISFSYIGLGDVLVLVFFGLLPVCMTYWLVSPPTPLMSIPWQVITLSAACGLVIDTLLVVNNYRDIDNDRRAGKRTLIVRIGEHGGLTLYAILGFISTILALIGMTFLNWQDEQYAKLIILLYLPFHIVTFTEMRRIRKGAELNKVLGMTARNMLIYGILVTIGLLV</sequence>
<evidence type="ECO:0000313" key="10">
    <source>
        <dbReference type="EMBL" id="RHK52535.1"/>
    </source>
</evidence>
<comment type="similarity">
    <text evidence="8">Belongs to the MenA family. Type 1 subfamily.</text>
</comment>
<dbReference type="EC" id="2.5.1.74" evidence="8 9"/>
<dbReference type="PANTHER" id="PTHR13929:SF0">
    <property type="entry name" value="UBIA PRENYLTRANSFERASE DOMAIN-CONTAINING PROTEIN 1"/>
    <property type="match status" value="1"/>
</dbReference>
<comment type="catalytic activity">
    <reaction evidence="8">
        <text>an all-trans-polyprenyl diphosphate + 1,4-dihydroxy-2-naphthoate + H(+) = a 2-demethylmenaquinol + CO2 + diphosphate</text>
        <dbReference type="Rhea" id="RHEA:26478"/>
        <dbReference type="Rhea" id="RHEA-COMP:9563"/>
        <dbReference type="Rhea" id="RHEA-COMP:9564"/>
        <dbReference type="ChEBI" id="CHEBI:11173"/>
        <dbReference type="ChEBI" id="CHEBI:15378"/>
        <dbReference type="ChEBI" id="CHEBI:16526"/>
        <dbReference type="ChEBI" id="CHEBI:33019"/>
        <dbReference type="ChEBI" id="CHEBI:55437"/>
        <dbReference type="ChEBI" id="CHEBI:58914"/>
        <dbReference type="EC" id="2.5.1.74"/>
    </reaction>
</comment>
<feature type="transmembrane region" description="Helical" evidence="8">
    <location>
        <begin position="92"/>
        <end position="119"/>
    </location>
</feature>
<keyword evidence="6 8" id="KW-1133">Transmembrane helix</keyword>
<keyword evidence="3 8" id="KW-1003">Cell membrane</keyword>
<keyword evidence="4 8" id="KW-0808">Transferase</keyword>
<dbReference type="InterPro" id="IPR000537">
    <property type="entry name" value="UbiA_prenyltransferase"/>
</dbReference>
<dbReference type="AlphaFoldDB" id="A0A415GQV8"/>
<comment type="caution">
    <text evidence="10">The sequence shown here is derived from an EMBL/GenBank/DDBJ whole genome shotgun (WGS) entry which is preliminary data.</text>
</comment>
<feature type="transmembrane region" description="Helical" evidence="8">
    <location>
        <begin position="285"/>
        <end position="305"/>
    </location>
</feature>
<dbReference type="GO" id="GO:0009234">
    <property type="term" value="P:menaquinone biosynthetic process"/>
    <property type="evidence" value="ECO:0007669"/>
    <property type="project" value="UniProtKB-UniRule"/>
</dbReference>
<keyword evidence="7 8" id="KW-0472">Membrane</keyword>
<dbReference type="OrthoDB" id="9767568at2"/>
<feature type="transmembrane region" description="Helical" evidence="8">
    <location>
        <begin position="151"/>
        <end position="169"/>
    </location>
</feature>
<reference evidence="10 11" key="1">
    <citation type="submission" date="2018-08" db="EMBL/GenBank/DDBJ databases">
        <title>A genome reference for cultivated species of the human gut microbiota.</title>
        <authorList>
            <person name="Zou Y."/>
            <person name="Xue W."/>
            <person name="Luo G."/>
        </authorList>
    </citation>
    <scope>NUCLEOTIDE SEQUENCE [LARGE SCALE GENOMIC DNA]</scope>
    <source>
        <strain evidence="10 11">AF42-9</strain>
    </source>
</reference>
<dbReference type="UniPathway" id="UPA00079">
    <property type="reaction ID" value="UER00168"/>
</dbReference>
<proteinExistence type="inferred from homology"/>
<dbReference type="HAMAP" id="MF_01937">
    <property type="entry name" value="MenA_1"/>
    <property type="match status" value="1"/>
</dbReference>
<protein>
    <recommendedName>
        <fullName evidence="8 9">1,4-dihydroxy-2-naphthoate octaprenyltransferase</fullName>
        <shortName evidence="8">DHNA-octaprenyltransferase</shortName>
        <ecNumber evidence="8 9">2.5.1.74</ecNumber>
    </recommendedName>
</protein>
<feature type="transmembrane region" description="Helical" evidence="8">
    <location>
        <begin position="253"/>
        <end position="273"/>
    </location>
</feature>
<dbReference type="GO" id="GO:0046428">
    <property type="term" value="F:1,4-dihydroxy-2-naphthoate polyprenyltransferase activity"/>
    <property type="evidence" value="ECO:0007669"/>
    <property type="project" value="UniProtKB-UniRule"/>
</dbReference>
<evidence type="ECO:0000256" key="1">
    <source>
        <dbReference type="ARBA" id="ARBA00004141"/>
    </source>
</evidence>
<evidence type="ECO:0000313" key="11">
    <source>
        <dbReference type="Proteomes" id="UP000286598"/>
    </source>
</evidence>
<comment type="pathway">
    <text evidence="8">Quinol/quinone metabolism; menaquinone biosynthesis; menaquinol from 1,4-dihydroxy-2-naphthoate: step 1/2.</text>
</comment>
<keyword evidence="2 8" id="KW-0474">Menaquinone biosynthesis</keyword>
<dbReference type="PIRSF" id="PIRSF005355">
    <property type="entry name" value="UBIAD1"/>
    <property type="match status" value="1"/>
</dbReference>
<dbReference type="Pfam" id="PF01040">
    <property type="entry name" value="UbiA"/>
    <property type="match status" value="1"/>
</dbReference>
<organism evidence="10 11">
    <name type="scientific">Leyella stercorea</name>
    <dbReference type="NCBI Taxonomy" id="363265"/>
    <lineage>
        <taxon>Bacteria</taxon>
        <taxon>Pseudomonadati</taxon>
        <taxon>Bacteroidota</taxon>
        <taxon>Bacteroidia</taxon>
        <taxon>Bacteroidales</taxon>
        <taxon>Prevotellaceae</taxon>
        <taxon>Leyella</taxon>
    </lineage>
</organism>
<evidence type="ECO:0000256" key="3">
    <source>
        <dbReference type="ARBA" id="ARBA00022475"/>
    </source>
</evidence>
<dbReference type="InterPro" id="IPR004657">
    <property type="entry name" value="MenA"/>
</dbReference>
<feature type="transmembrane region" description="Helical" evidence="8">
    <location>
        <begin position="223"/>
        <end position="247"/>
    </location>
</feature>
<evidence type="ECO:0000256" key="6">
    <source>
        <dbReference type="ARBA" id="ARBA00022989"/>
    </source>
</evidence>
<gene>
    <name evidence="8 10" type="primary">menA</name>
    <name evidence="10" type="ORF">DW060_02195</name>
</gene>
<dbReference type="Proteomes" id="UP000286598">
    <property type="component" value="Unassembled WGS sequence"/>
</dbReference>
<feature type="transmembrane region" description="Helical" evidence="8">
    <location>
        <begin position="22"/>
        <end position="41"/>
    </location>
</feature>
<dbReference type="InterPro" id="IPR026046">
    <property type="entry name" value="UBIAD1"/>
</dbReference>
<dbReference type="PANTHER" id="PTHR13929">
    <property type="entry name" value="1,4-DIHYDROXY-2-NAPHTHOATE OCTAPRENYLTRANSFERASE"/>
    <property type="match status" value="1"/>
</dbReference>
<keyword evidence="11" id="KW-1185">Reference proteome</keyword>
<dbReference type="CDD" id="cd13962">
    <property type="entry name" value="PT_UbiA_UBIAD1"/>
    <property type="match status" value="1"/>
</dbReference>
<comment type="subcellular location">
    <subcellularLocation>
        <location evidence="8">Cell membrane</location>
        <topology evidence="8">Multi-pass membrane protein</topology>
    </subcellularLocation>
    <subcellularLocation>
        <location evidence="1">Membrane</location>
        <topology evidence="1">Multi-pass membrane protein</topology>
    </subcellularLocation>
</comment>
<dbReference type="InterPro" id="IPR044878">
    <property type="entry name" value="UbiA_sf"/>
</dbReference>
<evidence type="ECO:0000256" key="5">
    <source>
        <dbReference type="ARBA" id="ARBA00022692"/>
    </source>
</evidence>
<dbReference type="GO" id="GO:0042371">
    <property type="term" value="P:vitamin K biosynthetic process"/>
    <property type="evidence" value="ECO:0007669"/>
    <property type="project" value="TreeGrafter"/>
</dbReference>